<keyword evidence="2" id="KW-1185">Reference proteome</keyword>
<gene>
    <name evidence="1" type="ORF">SAMN05192573_11017</name>
</gene>
<reference evidence="2" key="1">
    <citation type="submission" date="2016-10" db="EMBL/GenBank/DDBJ databases">
        <authorList>
            <person name="Varghese N."/>
            <person name="Submissions S."/>
        </authorList>
    </citation>
    <scope>NUCLEOTIDE SEQUENCE [LARGE SCALE GENOMIC DNA]</scope>
    <source>
        <strain evidence="2">Gh-67</strain>
    </source>
</reference>
<dbReference type="InterPro" id="IPR002347">
    <property type="entry name" value="SDR_fam"/>
</dbReference>
<dbReference type="InterPro" id="IPR036291">
    <property type="entry name" value="NAD(P)-bd_dom_sf"/>
</dbReference>
<organism evidence="1 2">
    <name type="scientific">Mucilaginibacter gossypii</name>
    <dbReference type="NCBI Taxonomy" id="551996"/>
    <lineage>
        <taxon>Bacteria</taxon>
        <taxon>Pseudomonadati</taxon>
        <taxon>Bacteroidota</taxon>
        <taxon>Sphingobacteriia</taxon>
        <taxon>Sphingobacteriales</taxon>
        <taxon>Sphingobacteriaceae</taxon>
        <taxon>Mucilaginibacter</taxon>
    </lineage>
</organism>
<evidence type="ECO:0000313" key="1">
    <source>
        <dbReference type="EMBL" id="SDH47816.1"/>
    </source>
</evidence>
<dbReference type="EMBL" id="FNCG01000010">
    <property type="protein sequence ID" value="SDH47816.1"/>
    <property type="molecule type" value="Genomic_DNA"/>
</dbReference>
<dbReference type="AlphaFoldDB" id="A0A1G8CQV8"/>
<name>A0A1G8CQV8_9SPHI</name>
<dbReference type="PANTHER" id="PTHR43431">
    <property type="entry name" value="OXIDOREDUCTASE, SHORT CHAIN DEHYDROGENASE/REDUCTASE FAMILY (AFU_ORTHOLOGUE AFUA_5G14000)"/>
    <property type="match status" value="1"/>
</dbReference>
<protein>
    <submittedName>
        <fullName evidence="1">NADP-dependent 3-hydroxy acid dehydrogenase YdfG</fullName>
    </submittedName>
</protein>
<dbReference type="CDD" id="cd05233">
    <property type="entry name" value="SDR_c"/>
    <property type="match status" value="1"/>
</dbReference>
<accession>A0A1G8CQV8</accession>
<dbReference type="Pfam" id="PF00106">
    <property type="entry name" value="adh_short"/>
    <property type="match status" value="1"/>
</dbReference>
<sequence length="243" mass="26600">MSKTIVIIGAGPGVGLAVARRFGAEGYKVALLARDKERLEELVAQLKSEGIEAASFPVNVLDDNLKNTLEDVKAHFGRIDVLEFGVGVRMDLMRKPREMDIENISYFIDLNILSVVTAVQAVLPEMLERKSGSILFTLPPSAKKPIMFAGGFSVTGGALVHYIEMLHKDLAQDHIFVGVVYISGSVYTTDQAPTKAPAHLPEGIPFVSAKEVAQAHWDLHTKKEGYEAFTGDWDKIYSLPGFN</sequence>
<dbReference type="Proteomes" id="UP000199705">
    <property type="component" value="Unassembled WGS sequence"/>
</dbReference>
<dbReference type="PANTHER" id="PTHR43431:SF7">
    <property type="entry name" value="OXIDOREDUCTASE, SHORT CHAIN DEHYDROGENASE_REDUCTASE FAMILY (AFU_ORTHOLOGUE AFUA_5G14000)"/>
    <property type="match status" value="1"/>
</dbReference>
<proteinExistence type="predicted"/>
<dbReference type="SUPFAM" id="SSF51735">
    <property type="entry name" value="NAD(P)-binding Rossmann-fold domains"/>
    <property type="match status" value="1"/>
</dbReference>
<dbReference type="STRING" id="551996.SAMN05192573_11017"/>
<dbReference type="RefSeq" id="WP_091170385.1">
    <property type="nucleotide sequence ID" value="NZ_FNCG01000010.1"/>
</dbReference>
<dbReference type="PRINTS" id="PR00081">
    <property type="entry name" value="GDHRDH"/>
</dbReference>
<evidence type="ECO:0000313" key="2">
    <source>
        <dbReference type="Proteomes" id="UP000199705"/>
    </source>
</evidence>
<dbReference type="Gene3D" id="3.40.50.720">
    <property type="entry name" value="NAD(P)-binding Rossmann-like Domain"/>
    <property type="match status" value="1"/>
</dbReference>